<feature type="transmembrane region" description="Helical" evidence="6">
    <location>
        <begin position="63"/>
        <end position="85"/>
    </location>
</feature>
<dbReference type="AlphaFoldDB" id="A0A7Y9ISA0"/>
<evidence type="ECO:0000256" key="6">
    <source>
        <dbReference type="SAM" id="Phobius"/>
    </source>
</evidence>
<dbReference type="PANTHER" id="PTHR10434:SF64">
    <property type="entry name" value="1-ACYL-SN-GLYCEROL-3-PHOSPHATE ACYLTRANSFERASE-RELATED"/>
    <property type="match status" value="1"/>
</dbReference>
<dbReference type="GO" id="GO:0006654">
    <property type="term" value="P:phosphatidic acid biosynthetic process"/>
    <property type="evidence" value="ECO:0007669"/>
    <property type="project" value="TreeGrafter"/>
</dbReference>
<accession>A0A7Y9ISA0</accession>
<evidence type="ECO:0000313" key="8">
    <source>
        <dbReference type="EMBL" id="NYE82145.1"/>
    </source>
</evidence>
<keyword evidence="6" id="KW-0472">Membrane</keyword>
<keyword evidence="3 8" id="KW-0808">Transferase</keyword>
<dbReference type="SUPFAM" id="SSF69593">
    <property type="entry name" value="Glycerol-3-phosphate (1)-acyltransferase"/>
    <property type="match status" value="1"/>
</dbReference>
<reference evidence="8 9" key="1">
    <citation type="submission" date="2020-07" db="EMBL/GenBank/DDBJ databases">
        <title>Genomic Encyclopedia of Type Strains, Phase IV (KMG-V): Genome sequencing to study the core and pangenomes of soil and plant-associated prokaryotes.</title>
        <authorList>
            <person name="Whitman W."/>
        </authorList>
    </citation>
    <scope>NUCLEOTIDE SEQUENCE [LARGE SCALE GENOMIC DNA]</scope>
    <source>
        <strain evidence="8 9">SAS40</strain>
    </source>
</reference>
<dbReference type="EMBL" id="JACBYR010000001">
    <property type="protein sequence ID" value="NYE82145.1"/>
    <property type="molecule type" value="Genomic_DNA"/>
</dbReference>
<dbReference type="Proteomes" id="UP000542125">
    <property type="component" value="Unassembled WGS sequence"/>
</dbReference>
<dbReference type="GO" id="GO:0003841">
    <property type="term" value="F:1-acylglycerol-3-phosphate O-acyltransferase activity"/>
    <property type="evidence" value="ECO:0007669"/>
    <property type="project" value="UniProtKB-EC"/>
</dbReference>
<sequence length="257" mass="29024">MLHLLRFLIRIVGVIAWILLGFVILLGYYQWASISRRDALYKWWSTVLLRICGVRVDVIGEPLAFGSGLLVANHVSWIDIFVLCSRRATIFVAKREIRQWPILGWLVALVGTIFIERGNRKAVTNVGIQMGRRFETHQLVGLFPEGTTSDGMDVLPFHAGLFEPALQSGVAIQPVALRYRLRGQRSSFAAYVGDESLIANAWRVLGESGVSVDVVYLQPIRRSDSESGYGSRHELSEKTRRAIREQVVEGEFVRKTR</sequence>
<keyword evidence="2" id="KW-0444">Lipid biosynthesis</keyword>
<name>A0A7Y9ISA0_9BURK</name>
<dbReference type="EC" id="2.3.1.51" evidence="8"/>
<evidence type="ECO:0000313" key="9">
    <source>
        <dbReference type="Proteomes" id="UP000542125"/>
    </source>
</evidence>
<dbReference type="InterPro" id="IPR002123">
    <property type="entry name" value="Plipid/glycerol_acylTrfase"/>
</dbReference>
<comment type="caution">
    <text evidence="8">The sequence shown here is derived from an EMBL/GenBank/DDBJ whole genome shotgun (WGS) entry which is preliminary data.</text>
</comment>
<keyword evidence="4" id="KW-0443">Lipid metabolism</keyword>
<keyword evidence="6" id="KW-0812">Transmembrane</keyword>
<feature type="domain" description="Phospholipid/glycerol acyltransferase" evidence="7">
    <location>
        <begin position="68"/>
        <end position="180"/>
    </location>
</feature>
<comment type="pathway">
    <text evidence="1">Lipid metabolism.</text>
</comment>
<evidence type="ECO:0000256" key="1">
    <source>
        <dbReference type="ARBA" id="ARBA00005189"/>
    </source>
</evidence>
<keyword evidence="5 8" id="KW-0012">Acyltransferase</keyword>
<keyword evidence="6" id="KW-1133">Transmembrane helix</keyword>
<evidence type="ECO:0000256" key="3">
    <source>
        <dbReference type="ARBA" id="ARBA00022679"/>
    </source>
</evidence>
<evidence type="ECO:0000259" key="7">
    <source>
        <dbReference type="SMART" id="SM00563"/>
    </source>
</evidence>
<evidence type="ECO:0000256" key="4">
    <source>
        <dbReference type="ARBA" id="ARBA00023098"/>
    </source>
</evidence>
<dbReference type="PANTHER" id="PTHR10434">
    <property type="entry name" value="1-ACYL-SN-GLYCEROL-3-PHOSPHATE ACYLTRANSFERASE"/>
    <property type="match status" value="1"/>
</dbReference>
<gene>
    <name evidence="8" type="ORF">FHW18_001416</name>
</gene>
<keyword evidence="9" id="KW-1185">Reference proteome</keyword>
<dbReference type="CDD" id="cd07989">
    <property type="entry name" value="LPLAT_AGPAT-like"/>
    <property type="match status" value="1"/>
</dbReference>
<evidence type="ECO:0000256" key="2">
    <source>
        <dbReference type="ARBA" id="ARBA00022516"/>
    </source>
</evidence>
<feature type="transmembrane region" description="Helical" evidence="6">
    <location>
        <begin position="7"/>
        <end position="31"/>
    </location>
</feature>
<protein>
    <submittedName>
        <fullName evidence="8">1-acyl-sn-glycerol-3-phosphate acyltransferase</fullName>
        <ecNumber evidence="8">2.3.1.51</ecNumber>
    </submittedName>
</protein>
<evidence type="ECO:0000256" key="5">
    <source>
        <dbReference type="ARBA" id="ARBA00023315"/>
    </source>
</evidence>
<proteinExistence type="predicted"/>
<dbReference type="SMART" id="SM00563">
    <property type="entry name" value="PlsC"/>
    <property type="match status" value="1"/>
</dbReference>
<organism evidence="8 9">
    <name type="scientific">Pigmentiphaga litoralis</name>
    <dbReference type="NCBI Taxonomy" id="516702"/>
    <lineage>
        <taxon>Bacteria</taxon>
        <taxon>Pseudomonadati</taxon>
        <taxon>Pseudomonadota</taxon>
        <taxon>Betaproteobacteria</taxon>
        <taxon>Burkholderiales</taxon>
        <taxon>Alcaligenaceae</taxon>
        <taxon>Pigmentiphaga</taxon>
    </lineage>
</organism>
<dbReference type="Pfam" id="PF01553">
    <property type="entry name" value="Acyltransferase"/>
    <property type="match status" value="1"/>
</dbReference>